<keyword evidence="4" id="KW-1185">Reference proteome</keyword>
<dbReference type="SUPFAM" id="SSF51206">
    <property type="entry name" value="cAMP-binding domain-like"/>
    <property type="match status" value="2"/>
</dbReference>
<protein>
    <recommendedName>
        <fullName evidence="2">Cyclic nucleotide-binding domain-containing protein</fullName>
    </recommendedName>
</protein>
<dbReference type="PANTHER" id="PTHR23011">
    <property type="entry name" value="CYCLIC NUCLEOTIDE-BINDING DOMAIN CONTAINING PROTEIN"/>
    <property type="match status" value="1"/>
</dbReference>
<organism evidence="3 4">
    <name type="scientific">Polyrhizophydium stewartii</name>
    <dbReference type="NCBI Taxonomy" id="2732419"/>
    <lineage>
        <taxon>Eukaryota</taxon>
        <taxon>Fungi</taxon>
        <taxon>Fungi incertae sedis</taxon>
        <taxon>Chytridiomycota</taxon>
        <taxon>Chytridiomycota incertae sedis</taxon>
        <taxon>Chytridiomycetes</taxon>
        <taxon>Rhizophydiales</taxon>
        <taxon>Rhizophydiales incertae sedis</taxon>
        <taxon>Polyrhizophydium</taxon>
    </lineage>
</organism>
<sequence>MHNVIMPRPPPERTSSVDAAQMDPSSLRAHRTVVKKEIHTSSVDAKTAKELEQALNRTTTRFMSLRKAARLTMIVHDMSNTTKRNSSTEQQKESTAIVSRTIAHVSQGRHYKRWRLAVACTKMGIRLSTVYRDISLRTQAIRGVPMMETGALTYLLKTFKSQADSNLSQKICRLLDVHTERNKEIVETIERILNYRVRSFAQFSLTQRLRLSTIMQYERFPSETLVVKEGHVAWSFYFILSGQVEVFVIQAGMRRRVGGVLIEIFLEFLNILNAGDCFGAMQLVNDLRTACISTLMECEFLRIDKNDYLEITTSKDTKHLEEKLDALRRVPELERLAATANSFFELSTYEPNETILYEGTEATKISWILSGSCRCVKVVPFVQKTMQIGFEKAARQLRPYDGTTLCGPEEEVIHTTLTIQELDAWDHFPGLPAVEPATTEYTFNKDAYLRRLGSDLDASSVKLKAEYSVFTSSKVEIASISILDFVRLADAHTVLEVLSNKNQINVAISQLQEAYIEKRKWETFKKSVVNQVHSKK</sequence>
<dbReference type="Gene3D" id="2.60.120.10">
    <property type="entry name" value="Jelly Rolls"/>
    <property type="match status" value="2"/>
</dbReference>
<dbReference type="EMBL" id="JADGIZ020000019">
    <property type="protein sequence ID" value="KAL2916039.1"/>
    <property type="molecule type" value="Genomic_DNA"/>
</dbReference>
<dbReference type="PANTHER" id="PTHR23011:SF28">
    <property type="entry name" value="CYCLIC NUCLEOTIDE-BINDING DOMAIN CONTAINING PROTEIN"/>
    <property type="match status" value="1"/>
</dbReference>
<comment type="caution">
    <text evidence="3">The sequence shown here is derived from an EMBL/GenBank/DDBJ whole genome shotgun (WGS) entry which is preliminary data.</text>
</comment>
<evidence type="ECO:0000313" key="4">
    <source>
        <dbReference type="Proteomes" id="UP001527925"/>
    </source>
</evidence>
<name>A0ABR4N9B9_9FUNG</name>
<dbReference type="CDD" id="cd00038">
    <property type="entry name" value="CAP_ED"/>
    <property type="match status" value="1"/>
</dbReference>
<dbReference type="InterPro" id="IPR000595">
    <property type="entry name" value="cNMP-bd_dom"/>
</dbReference>
<proteinExistence type="predicted"/>
<dbReference type="PROSITE" id="PS50042">
    <property type="entry name" value="CNMP_BINDING_3"/>
    <property type="match status" value="1"/>
</dbReference>
<evidence type="ECO:0000259" key="2">
    <source>
        <dbReference type="PROSITE" id="PS50042"/>
    </source>
</evidence>
<evidence type="ECO:0000256" key="1">
    <source>
        <dbReference type="SAM" id="MobiDB-lite"/>
    </source>
</evidence>
<feature type="region of interest" description="Disordered" evidence="1">
    <location>
        <begin position="1"/>
        <end position="22"/>
    </location>
</feature>
<gene>
    <name evidence="3" type="ORF">HK105_204463</name>
</gene>
<dbReference type="SMART" id="SM00100">
    <property type="entry name" value="cNMP"/>
    <property type="match status" value="1"/>
</dbReference>
<accession>A0ABR4N9B9</accession>
<dbReference type="InterPro" id="IPR014710">
    <property type="entry name" value="RmlC-like_jellyroll"/>
</dbReference>
<dbReference type="Proteomes" id="UP001527925">
    <property type="component" value="Unassembled WGS sequence"/>
</dbReference>
<dbReference type="InterPro" id="IPR018490">
    <property type="entry name" value="cNMP-bd_dom_sf"/>
</dbReference>
<evidence type="ECO:0000313" key="3">
    <source>
        <dbReference type="EMBL" id="KAL2916039.1"/>
    </source>
</evidence>
<feature type="domain" description="Cyclic nucleotide-binding" evidence="2">
    <location>
        <begin position="199"/>
        <end position="311"/>
    </location>
</feature>
<reference evidence="3 4" key="1">
    <citation type="submission" date="2023-09" db="EMBL/GenBank/DDBJ databases">
        <title>Pangenome analysis of Batrachochytrium dendrobatidis and related Chytrids.</title>
        <authorList>
            <person name="Yacoub M.N."/>
            <person name="Stajich J.E."/>
            <person name="James T.Y."/>
        </authorList>
    </citation>
    <scope>NUCLEOTIDE SEQUENCE [LARGE SCALE GENOMIC DNA]</scope>
    <source>
        <strain evidence="3 4">JEL0888</strain>
    </source>
</reference>
<dbReference type="Pfam" id="PF00027">
    <property type="entry name" value="cNMP_binding"/>
    <property type="match status" value="1"/>
</dbReference>